<dbReference type="Gene3D" id="3.40.50.1000">
    <property type="entry name" value="HAD superfamily/HAD-like"/>
    <property type="match status" value="1"/>
</dbReference>
<organism evidence="7 8">
    <name type="scientific">Candidatus Brocadia sinica JPN1</name>
    <dbReference type="NCBI Taxonomy" id="1197129"/>
    <lineage>
        <taxon>Bacteria</taxon>
        <taxon>Pseudomonadati</taxon>
        <taxon>Planctomycetota</taxon>
        <taxon>Candidatus Brocadiia</taxon>
        <taxon>Candidatus Brocadiales</taxon>
        <taxon>Candidatus Brocadiaceae</taxon>
        <taxon>Candidatus Brocadia</taxon>
    </lineage>
</organism>
<sequence>MIKNIKLVIVDVDGVLTDGTIYVDSQGCEIKAFSVLDGTGISYLHRAGIKTAIISGRTCDAVIHRAKELGIEDVYQGAKDKIDAYGKIMEKYALRDEEVCYIGDDLIDLPILHRVGFPVAVANASPIVKCQSDYVTKARGGHGAVREVAEKILKFQDKWHLIMERYDIRNLIYKEKKCEF</sequence>
<keyword evidence="4" id="KW-0479">Metal-binding</keyword>
<dbReference type="SFLD" id="SFLDS00003">
    <property type="entry name" value="Haloacid_Dehalogenase"/>
    <property type="match status" value="1"/>
</dbReference>
<keyword evidence="8" id="KW-1185">Reference proteome</keyword>
<dbReference type="Pfam" id="PF08282">
    <property type="entry name" value="Hydrolase_3"/>
    <property type="match status" value="1"/>
</dbReference>
<evidence type="ECO:0000313" key="7">
    <source>
        <dbReference type="EMBL" id="GAN33084.1"/>
    </source>
</evidence>
<dbReference type="EMBL" id="BAFN01000001">
    <property type="protein sequence ID" value="GAN33084.1"/>
    <property type="molecule type" value="Genomic_DNA"/>
</dbReference>
<keyword evidence="5" id="KW-0378">Hydrolase</keyword>
<comment type="caution">
    <text evidence="7">The sequence shown here is derived from an EMBL/GenBank/DDBJ whole genome shotgun (WGS) entry which is preliminary data.</text>
</comment>
<accession>A0ABQ0JWD3</accession>
<name>A0ABQ0JWD3_9BACT</name>
<evidence type="ECO:0000313" key="8">
    <source>
        <dbReference type="Proteomes" id="UP000032309"/>
    </source>
</evidence>
<comment type="cofactor">
    <cofactor evidence="1">
        <name>Mg(2+)</name>
        <dbReference type="ChEBI" id="CHEBI:18420"/>
    </cofactor>
</comment>
<evidence type="ECO:0000256" key="4">
    <source>
        <dbReference type="ARBA" id="ARBA00022723"/>
    </source>
</evidence>
<dbReference type="RefSeq" id="WP_230400656.1">
    <property type="nucleotide sequence ID" value="NZ_BAFN01000001.1"/>
</dbReference>
<evidence type="ECO:0000256" key="6">
    <source>
        <dbReference type="ARBA" id="ARBA00022842"/>
    </source>
</evidence>
<keyword evidence="6" id="KW-0460">Magnesium</keyword>
<dbReference type="NCBIfam" id="TIGR01662">
    <property type="entry name" value="HAD-SF-IIIA"/>
    <property type="match status" value="1"/>
</dbReference>
<dbReference type="InterPro" id="IPR050793">
    <property type="entry name" value="CMP-NeuNAc_synthase"/>
</dbReference>
<dbReference type="Proteomes" id="UP000032309">
    <property type="component" value="Unassembled WGS sequence"/>
</dbReference>
<gene>
    <name evidence="7" type="ORF">BROSI_A1601</name>
</gene>
<dbReference type="PANTHER" id="PTHR21485:SF3">
    <property type="entry name" value="N-ACYLNEURAMINATE CYTIDYLYLTRANSFERASE"/>
    <property type="match status" value="1"/>
</dbReference>
<reference evidence="8" key="1">
    <citation type="journal article" date="2015" name="Genome Announc.">
        <title>Draft Genome Sequence of an Anaerobic Ammonium-Oxidizing Bacterium, "Candidatus Brocadia sinica".</title>
        <authorList>
            <person name="Oshiki M."/>
            <person name="Shinyako-Hata K."/>
            <person name="Satoh H."/>
            <person name="Okabe S."/>
        </authorList>
    </citation>
    <scope>NUCLEOTIDE SEQUENCE [LARGE SCALE GENOMIC DNA]</scope>
    <source>
        <strain evidence="8">JPN1</strain>
    </source>
</reference>
<dbReference type="InterPro" id="IPR006549">
    <property type="entry name" value="HAD-SF_hydro_IIIA"/>
</dbReference>
<dbReference type="InterPro" id="IPR036412">
    <property type="entry name" value="HAD-like_sf"/>
</dbReference>
<dbReference type="NCBIfam" id="TIGR01670">
    <property type="entry name" value="KdsC-phosphatas"/>
    <property type="match status" value="1"/>
</dbReference>
<comment type="subunit">
    <text evidence="3">Homotetramer.</text>
</comment>
<evidence type="ECO:0000256" key="3">
    <source>
        <dbReference type="ARBA" id="ARBA00011881"/>
    </source>
</evidence>
<dbReference type="PIRSF" id="PIRSF006118">
    <property type="entry name" value="KDO8-P_Ptase"/>
    <property type="match status" value="1"/>
</dbReference>
<dbReference type="SUPFAM" id="SSF56784">
    <property type="entry name" value="HAD-like"/>
    <property type="match status" value="1"/>
</dbReference>
<dbReference type="PANTHER" id="PTHR21485">
    <property type="entry name" value="HAD SUPERFAMILY MEMBERS CMAS AND KDSC"/>
    <property type="match status" value="1"/>
</dbReference>
<dbReference type="CDD" id="cd01630">
    <property type="entry name" value="HAD_KDO-like"/>
    <property type="match status" value="1"/>
</dbReference>
<evidence type="ECO:0000256" key="2">
    <source>
        <dbReference type="ARBA" id="ARBA00005893"/>
    </source>
</evidence>
<dbReference type="SFLD" id="SFLDG01136">
    <property type="entry name" value="C1.6:_Phosphoserine_Phosphatas"/>
    <property type="match status" value="1"/>
</dbReference>
<evidence type="ECO:0000256" key="1">
    <source>
        <dbReference type="ARBA" id="ARBA00001946"/>
    </source>
</evidence>
<dbReference type="SFLD" id="SFLDG01138">
    <property type="entry name" value="C1.6.2:_Deoxy-d-mannose-octulo"/>
    <property type="match status" value="1"/>
</dbReference>
<protein>
    <submittedName>
        <fullName evidence="7">3-deoxy-D-manno-octulosonate 8-phosphate phosphatase</fullName>
    </submittedName>
</protein>
<proteinExistence type="inferred from homology"/>
<evidence type="ECO:0000256" key="5">
    <source>
        <dbReference type="ARBA" id="ARBA00022801"/>
    </source>
</evidence>
<dbReference type="InterPro" id="IPR023214">
    <property type="entry name" value="HAD_sf"/>
</dbReference>
<comment type="similarity">
    <text evidence="2">Belongs to the KdsC family.</text>
</comment>
<dbReference type="InterPro" id="IPR010023">
    <property type="entry name" value="KdsC_fam"/>
</dbReference>